<feature type="domain" description="HTH iclR-type" evidence="4">
    <location>
        <begin position="6"/>
        <end position="66"/>
    </location>
</feature>
<dbReference type="EMBL" id="BMFY01000001">
    <property type="protein sequence ID" value="GGA02667.1"/>
    <property type="molecule type" value="Genomic_DNA"/>
</dbReference>
<evidence type="ECO:0000256" key="2">
    <source>
        <dbReference type="ARBA" id="ARBA00023125"/>
    </source>
</evidence>
<dbReference type="SUPFAM" id="SSF55781">
    <property type="entry name" value="GAF domain-like"/>
    <property type="match status" value="1"/>
</dbReference>
<evidence type="ECO:0000313" key="6">
    <source>
        <dbReference type="EMBL" id="GGA02667.1"/>
    </source>
</evidence>
<dbReference type="Pfam" id="PF09339">
    <property type="entry name" value="HTH_IclR"/>
    <property type="match status" value="1"/>
</dbReference>
<keyword evidence="1" id="KW-0805">Transcription regulation</keyword>
<evidence type="ECO:0000256" key="3">
    <source>
        <dbReference type="ARBA" id="ARBA00023163"/>
    </source>
</evidence>
<dbReference type="GO" id="GO:0045892">
    <property type="term" value="P:negative regulation of DNA-templated transcription"/>
    <property type="evidence" value="ECO:0007669"/>
    <property type="project" value="TreeGrafter"/>
</dbReference>
<evidence type="ECO:0000259" key="5">
    <source>
        <dbReference type="PROSITE" id="PS51078"/>
    </source>
</evidence>
<evidence type="ECO:0000259" key="4">
    <source>
        <dbReference type="PROSITE" id="PS51077"/>
    </source>
</evidence>
<dbReference type="PROSITE" id="PS51077">
    <property type="entry name" value="HTH_ICLR"/>
    <property type="match status" value="1"/>
</dbReference>
<dbReference type="RefSeq" id="WP_188549014.1">
    <property type="nucleotide sequence ID" value="NZ_BMFY01000001.1"/>
</dbReference>
<accession>A0A8J2TV21</accession>
<keyword evidence="7" id="KW-1185">Reference proteome</keyword>
<reference evidence="6" key="2">
    <citation type="submission" date="2020-09" db="EMBL/GenBank/DDBJ databases">
        <authorList>
            <person name="Sun Q."/>
            <person name="Zhou Y."/>
        </authorList>
    </citation>
    <scope>NUCLEOTIDE SEQUENCE</scope>
    <source>
        <strain evidence="6">CGMCC 1.12785</strain>
    </source>
</reference>
<dbReference type="SUPFAM" id="SSF46785">
    <property type="entry name" value="Winged helix' DNA-binding domain"/>
    <property type="match status" value="1"/>
</dbReference>
<dbReference type="SMART" id="SM00346">
    <property type="entry name" value="HTH_ICLR"/>
    <property type="match status" value="1"/>
</dbReference>
<keyword evidence="2" id="KW-0238">DNA-binding</keyword>
<dbReference type="Gene3D" id="1.10.10.10">
    <property type="entry name" value="Winged helix-like DNA-binding domain superfamily/Winged helix DNA-binding domain"/>
    <property type="match status" value="1"/>
</dbReference>
<sequence>MAEASTRTVERALGLVAAVCERGNASLAEAARDVGLPASTALRLMRTLENASFLRRDEDGTYRAGSRLIQLGARAFSKEMLVSLCRRPMEDVVELTGESVYLSIEGHHETALYIAIVEGTHSVRHTNWVGRTIPLETSAAGRVLRDAVPEAGYVVVESTVESDVTAISAPIRAGERVVAALSILVPTYRVDDVKAARFGQLLLEAAREVSHGLGEGSGAGDDKESSR</sequence>
<dbReference type="InterPro" id="IPR029016">
    <property type="entry name" value="GAF-like_dom_sf"/>
</dbReference>
<dbReference type="Proteomes" id="UP000616114">
    <property type="component" value="Unassembled WGS sequence"/>
</dbReference>
<dbReference type="Gene3D" id="3.30.450.40">
    <property type="match status" value="2"/>
</dbReference>
<comment type="caution">
    <text evidence="6">The sequence shown here is derived from an EMBL/GenBank/DDBJ whole genome shotgun (WGS) entry which is preliminary data.</text>
</comment>
<keyword evidence="3" id="KW-0804">Transcription</keyword>
<dbReference type="PANTHER" id="PTHR30136:SF24">
    <property type="entry name" value="HTH-TYPE TRANSCRIPTIONAL REPRESSOR ALLR"/>
    <property type="match status" value="1"/>
</dbReference>
<dbReference type="GO" id="GO:0003677">
    <property type="term" value="F:DNA binding"/>
    <property type="evidence" value="ECO:0007669"/>
    <property type="project" value="UniProtKB-KW"/>
</dbReference>
<dbReference type="PROSITE" id="PS51078">
    <property type="entry name" value="ICLR_ED"/>
    <property type="match status" value="1"/>
</dbReference>
<dbReference type="AlphaFoldDB" id="A0A8J2TV21"/>
<dbReference type="InterPro" id="IPR036388">
    <property type="entry name" value="WH-like_DNA-bd_sf"/>
</dbReference>
<reference evidence="6" key="1">
    <citation type="journal article" date="2014" name="Int. J. Syst. Evol. Microbiol.">
        <title>Complete genome sequence of Corynebacterium casei LMG S-19264T (=DSM 44701T), isolated from a smear-ripened cheese.</title>
        <authorList>
            <consortium name="US DOE Joint Genome Institute (JGI-PGF)"/>
            <person name="Walter F."/>
            <person name="Albersmeier A."/>
            <person name="Kalinowski J."/>
            <person name="Ruckert C."/>
        </authorList>
    </citation>
    <scope>NUCLEOTIDE SEQUENCE</scope>
    <source>
        <strain evidence="6">CGMCC 1.12785</strain>
    </source>
</reference>
<name>A0A8J2TV21_9MICO</name>
<gene>
    <name evidence="6" type="ORF">GCM10011333_01550</name>
</gene>
<proteinExistence type="predicted"/>
<dbReference type="InterPro" id="IPR014757">
    <property type="entry name" value="Tscrpt_reg_IclR_C"/>
</dbReference>
<evidence type="ECO:0000313" key="7">
    <source>
        <dbReference type="Proteomes" id="UP000616114"/>
    </source>
</evidence>
<dbReference type="PANTHER" id="PTHR30136">
    <property type="entry name" value="HELIX-TURN-HELIX TRANSCRIPTIONAL REGULATOR, ICLR FAMILY"/>
    <property type="match status" value="1"/>
</dbReference>
<dbReference type="Pfam" id="PF01614">
    <property type="entry name" value="IclR_C"/>
    <property type="match status" value="2"/>
</dbReference>
<dbReference type="GO" id="GO:0003700">
    <property type="term" value="F:DNA-binding transcription factor activity"/>
    <property type="evidence" value="ECO:0007669"/>
    <property type="project" value="TreeGrafter"/>
</dbReference>
<evidence type="ECO:0000256" key="1">
    <source>
        <dbReference type="ARBA" id="ARBA00023015"/>
    </source>
</evidence>
<dbReference type="InterPro" id="IPR036390">
    <property type="entry name" value="WH_DNA-bd_sf"/>
</dbReference>
<organism evidence="6 7">
    <name type="scientific">Sediminivirga luteola</name>
    <dbReference type="NCBI Taxonomy" id="1774748"/>
    <lineage>
        <taxon>Bacteria</taxon>
        <taxon>Bacillati</taxon>
        <taxon>Actinomycetota</taxon>
        <taxon>Actinomycetes</taxon>
        <taxon>Micrococcales</taxon>
        <taxon>Brevibacteriaceae</taxon>
        <taxon>Sediminivirga</taxon>
    </lineage>
</organism>
<dbReference type="InterPro" id="IPR050707">
    <property type="entry name" value="HTH_MetabolicPath_Reg"/>
</dbReference>
<dbReference type="InterPro" id="IPR005471">
    <property type="entry name" value="Tscrpt_reg_IclR_N"/>
</dbReference>
<protein>
    <submittedName>
        <fullName evidence="6">IclR family transcriptional regulator</fullName>
    </submittedName>
</protein>
<feature type="domain" description="IclR-ED" evidence="5">
    <location>
        <begin position="67"/>
        <end position="215"/>
    </location>
</feature>